<protein>
    <submittedName>
        <fullName evidence="7">Sterol desaturase/sphingolipid hydroxylase (Fatty acid hydroxylase superfamily)</fullName>
    </submittedName>
</protein>
<feature type="domain" description="Fatty acid hydroxylase" evidence="6">
    <location>
        <begin position="119"/>
        <end position="253"/>
    </location>
</feature>
<evidence type="ECO:0000256" key="4">
    <source>
        <dbReference type="ARBA" id="ARBA00023136"/>
    </source>
</evidence>
<keyword evidence="4 5" id="KW-0472">Membrane</keyword>
<keyword evidence="2 5" id="KW-0812">Transmembrane</keyword>
<dbReference type="Pfam" id="PF04116">
    <property type="entry name" value="FA_hydroxylase"/>
    <property type="match status" value="1"/>
</dbReference>
<keyword evidence="3 5" id="KW-1133">Transmembrane helix</keyword>
<comment type="subcellular location">
    <subcellularLocation>
        <location evidence="1">Membrane</location>
    </subcellularLocation>
</comment>
<gene>
    <name evidence="7" type="ORF">HNP48_001595</name>
</gene>
<accession>A0A7X0U8A5</accession>
<feature type="transmembrane region" description="Helical" evidence="5">
    <location>
        <begin position="34"/>
        <end position="53"/>
    </location>
</feature>
<dbReference type="Proteomes" id="UP000575083">
    <property type="component" value="Unassembled WGS sequence"/>
</dbReference>
<dbReference type="AlphaFoldDB" id="A0A7X0U8A5"/>
<evidence type="ECO:0000256" key="1">
    <source>
        <dbReference type="ARBA" id="ARBA00004370"/>
    </source>
</evidence>
<keyword evidence="8" id="KW-1185">Reference proteome</keyword>
<evidence type="ECO:0000313" key="8">
    <source>
        <dbReference type="Proteomes" id="UP000575083"/>
    </source>
</evidence>
<evidence type="ECO:0000256" key="3">
    <source>
        <dbReference type="ARBA" id="ARBA00022989"/>
    </source>
</evidence>
<proteinExistence type="predicted"/>
<dbReference type="PANTHER" id="PTHR11863">
    <property type="entry name" value="STEROL DESATURASE"/>
    <property type="match status" value="1"/>
</dbReference>
<dbReference type="GO" id="GO:0016491">
    <property type="term" value="F:oxidoreductase activity"/>
    <property type="evidence" value="ECO:0007669"/>
    <property type="project" value="InterPro"/>
</dbReference>
<organism evidence="7 8">
    <name type="scientific">Acidovorax soli</name>
    <dbReference type="NCBI Taxonomy" id="592050"/>
    <lineage>
        <taxon>Bacteria</taxon>
        <taxon>Pseudomonadati</taxon>
        <taxon>Pseudomonadota</taxon>
        <taxon>Betaproteobacteria</taxon>
        <taxon>Burkholderiales</taxon>
        <taxon>Comamonadaceae</taxon>
        <taxon>Acidovorax</taxon>
    </lineage>
</organism>
<dbReference type="InterPro" id="IPR050307">
    <property type="entry name" value="Sterol_Desaturase_Related"/>
</dbReference>
<dbReference type="InterPro" id="IPR006694">
    <property type="entry name" value="Fatty_acid_hydroxylase"/>
</dbReference>
<feature type="transmembrane region" description="Helical" evidence="5">
    <location>
        <begin position="115"/>
        <end position="133"/>
    </location>
</feature>
<evidence type="ECO:0000256" key="5">
    <source>
        <dbReference type="SAM" id="Phobius"/>
    </source>
</evidence>
<evidence type="ECO:0000259" key="6">
    <source>
        <dbReference type="Pfam" id="PF04116"/>
    </source>
</evidence>
<dbReference type="EMBL" id="JACHLK010000002">
    <property type="protein sequence ID" value="MBB6558931.1"/>
    <property type="molecule type" value="Genomic_DNA"/>
</dbReference>
<name>A0A7X0U8A5_9BURK</name>
<evidence type="ECO:0000313" key="7">
    <source>
        <dbReference type="EMBL" id="MBB6558931.1"/>
    </source>
</evidence>
<dbReference type="GO" id="GO:0016020">
    <property type="term" value="C:membrane"/>
    <property type="evidence" value="ECO:0007669"/>
    <property type="project" value="UniProtKB-SubCell"/>
</dbReference>
<dbReference type="GO" id="GO:0005506">
    <property type="term" value="F:iron ion binding"/>
    <property type="evidence" value="ECO:0007669"/>
    <property type="project" value="InterPro"/>
</dbReference>
<sequence>MPVFLSRYLLILVFMAGLGAFAVARDAGGPLEPVVLIASATALLLVSVLERYVPYRENWNRPHGDRATDWASAATLIAVVEPLLKLLGTLALLAVYGQSGPGTTGTSAWLQGLPFALQVLLATLLIEFGKYWAHRLHHMLRPLWWLHAMHHSSERLYALNNLRFHPLNHAINFALSMLPALLLGFSSEAILCYLAISQPVLMLQHANLDLRSGWANYVFSTNEVHRWHHSTDSSEGDSNFGSAFVLWDQVFGTFRYMPAGNDPVRVGLFASSAGYPARSSYWAQLKSMFLPTCCRA</sequence>
<evidence type="ECO:0000256" key="2">
    <source>
        <dbReference type="ARBA" id="ARBA00022692"/>
    </source>
</evidence>
<comment type="caution">
    <text evidence="7">The sequence shown here is derived from an EMBL/GenBank/DDBJ whole genome shotgun (WGS) entry which is preliminary data.</text>
</comment>
<feature type="transmembrane region" description="Helical" evidence="5">
    <location>
        <begin position="73"/>
        <end position="95"/>
    </location>
</feature>
<dbReference type="GO" id="GO:0008610">
    <property type="term" value="P:lipid biosynthetic process"/>
    <property type="evidence" value="ECO:0007669"/>
    <property type="project" value="InterPro"/>
</dbReference>
<reference evidence="7 8" key="1">
    <citation type="submission" date="2020-08" db="EMBL/GenBank/DDBJ databases">
        <title>Functional genomics of gut bacteria from endangered species of beetles.</title>
        <authorList>
            <person name="Carlos-Shanley C."/>
        </authorList>
    </citation>
    <scope>NUCLEOTIDE SEQUENCE [LARGE SCALE GENOMIC DNA]</scope>
    <source>
        <strain evidence="7 8">S00198</strain>
    </source>
</reference>
<dbReference type="RefSeq" id="WP_184856337.1">
    <property type="nucleotide sequence ID" value="NZ_JACHLK010000002.1"/>
</dbReference>